<dbReference type="EMBL" id="BSXV01002693">
    <property type="protein sequence ID" value="GME96477.1"/>
    <property type="molecule type" value="Genomic_DNA"/>
</dbReference>
<keyword evidence="2" id="KW-1185">Reference proteome</keyword>
<evidence type="ECO:0000313" key="1">
    <source>
        <dbReference type="EMBL" id="GME96477.1"/>
    </source>
</evidence>
<organism evidence="1 2">
    <name type="scientific">Candida boidinii</name>
    <name type="common">Yeast</name>
    <dbReference type="NCBI Taxonomy" id="5477"/>
    <lineage>
        <taxon>Eukaryota</taxon>
        <taxon>Fungi</taxon>
        <taxon>Dikarya</taxon>
        <taxon>Ascomycota</taxon>
        <taxon>Saccharomycotina</taxon>
        <taxon>Pichiomycetes</taxon>
        <taxon>Pichiales</taxon>
        <taxon>Pichiaceae</taxon>
        <taxon>Ogataea</taxon>
        <taxon>Ogataea/Candida clade</taxon>
    </lineage>
</organism>
<comment type="caution">
    <text evidence="1">The sequence shown here is derived from an EMBL/GenBank/DDBJ whole genome shotgun (WGS) entry which is preliminary data.</text>
</comment>
<dbReference type="Proteomes" id="UP001165101">
    <property type="component" value="Unassembled WGS sequence"/>
</dbReference>
<gene>
    <name evidence="1" type="ORF">Cboi01_000428300</name>
</gene>
<proteinExistence type="predicted"/>
<reference evidence="1" key="1">
    <citation type="submission" date="2023-04" db="EMBL/GenBank/DDBJ databases">
        <title>Candida boidinii NBRC 1967.</title>
        <authorList>
            <person name="Ichikawa N."/>
            <person name="Sato H."/>
            <person name="Tonouchi N."/>
        </authorList>
    </citation>
    <scope>NUCLEOTIDE SEQUENCE</scope>
    <source>
        <strain evidence="1">NBRC 1967</strain>
    </source>
</reference>
<evidence type="ECO:0000313" key="2">
    <source>
        <dbReference type="Proteomes" id="UP001165101"/>
    </source>
</evidence>
<accession>A0ACB5TWW6</accession>
<name>A0ACB5TWW6_CANBO</name>
<protein>
    <submittedName>
        <fullName evidence="1">Unnamed protein product</fullName>
    </submittedName>
</protein>
<sequence>MMNNQMEKNMQYQSVISDRLNILYETTEKLSLNVNSTNNQEQLLNNDNDITEQFEKMDLNNEQNDDSLNYIKQAIENIQNDFKSPQDTQAINYAELEKMNDLATSNNERVMQRINHNISYKKIQLQNRLNGFDGTPSVHKENLLELKNESHAFFNQVLSDLRVPKDFKISSENEVEHDIPTEKRLNFSSIDEIYNTIRQIERCFPYLNIIESEPFGRSKRFDYSLTANFTKEIINPNDSIVSKFSKIYNLQSELKQFCIVPTDWHDRLRAIIYPISHSESTPLYISNYQEALKDIYYDGQKLGDWGKLLVAIFYPHQIEYETYFYINTVINSSTIEPNTSAHRWAIELCSELKRFYNLVPFKQLFFKIYNEFKKRSIEFGFYENYENCNSIEDLIQFLKQHANEVDAMIRAYPDYTPEPTAGVVVEKDIYGGVSMEYERLVKIRTEAEQRQNGFE</sequence>